<protein>
    <recommendedName>
        <fullName evidence="6">Ig-like domain-containing protein</fullName>
    </recommendedName>
</protein>
<dbReference type="Gene3D" id="2.60.40.10">
    <property type="entry name" value="Immunoglobulins"/>
    <property type="match status" value="5"/>
</dbReference>
<sequence>MEEVPKASDACPDNRSPPPFIFMPLNLYASLLACEITQASSQMYISPDPFTGLKGYRSLLIFNNAHKNVQEYSWHRGTNDTEENLIISYNTTSHSQQNGPMYSGRERVSPTGSYTVRVDAINDTQRANVWLKIRVFEIPGISVNTSYAGLNVDSVAAICQTNDTNVYWFVGYTQVSSSERVTISPDTKTLIIKRIRSNDSLLQCSGSPKDIMTKQAENGPSYAIIFSMPVNYQGILPAEISSQVKMECLSDGRPQIKYHWIHNISVLSFSEKNITLLSLTWDQMGRYRCIPENSATHEILYDEVQVQAHVPRQIGLYDCPPQTWRTRPDGQGASLLACGIRQASSQIYITPDSLIGVERYSSSLAIENAPEDVQEYSWHRGANDTEENLIISYNATSHSRRDGPMYSGRESVSIRGTLRIWRSQLNDTGNYTVRVDTINDTQRATGWLKILELEIPQISVNATSVVDGEDAVAATCYANDSHVQWYVNHAPVSSNYRMTISPDNKTLVIRMFSRFDSPLQCGIEILPELIQKSDLVYVTVAYGPYSLQLRSSPTDFSGILSAEIGSQVEMECISYSRPESKYRWIHNGSLLSFSEKNITLPSLTWDQMGRYRCIAENSATQLTLYDEVHIQAPWRRPVVSRSFTISGSLLVFLIIFTVLGFTHFLMVLIRALFRHYSTRPGGTIREAAKMPHLSIASDRELEPQRMSDECHGNGDAAIRGADSELIGDSECLQPWGGGGEVDHKEQGPSVWIQEGQQYVRRAGKGQVYLGGGTPGKRRSLFVFLDLLATLRNVFWKTLGC</sequence>
<dbReference type="PROSITE" id="PS51257">
    <property type="entry name" value="PROKAR_LIPOPROTEIN"/>
    <property type="match status" value="1"/>
</dbReference>
<dbReference type="Pfam" id="PF07686">
    <property type="entry name" value="V-set"/>
    <property type="match status" value="1"/>
</dbReference>
<dbReference type="InterPro" id="IPR003598">
    <property type="entry name" value="Ig_sub2"/>
</dbReference>
<dbReference type="InterPro" id="IPR003599">
    <property type="entry name" value="Ig_sub"/>
</dbReference>
<feature type="domain" description="Ig-like" evidence="6">
    <location>
        <begin position="544"/>
        <end position="625"/>
    </location>
</feature>
<keyword evidence="4" id="KW-0393">Immunoglobulin domain</keyword>
<dbReference type="AlphaFoldDB" id="A0A6B0RV72"/>
<dbReference type="Proteomes" id="UP000322234">
    <property type="component" value="Unassembled WGS sequence"/>
</dbReference>
<dbReference type="SUPFAM" id="SSF48726">
    <property type="entry name" value="Immunoglobulin"/>
    <property type="match status" value="3"/>
</dbReference>
<dbReference type="PANTHER" id="PTHR44337">
    <property type="entry name" value="CARCINOEMBRYONIC ANTIGEN-RELATED CELL ADHESION MOLECULE 8"/>
    <property type="match status" value="1"/>
</dbReference>
<dbReference type="PANTHER" id="PTHR44337:SF10">
    <property type="entry name" value="CARCINOEMBRYONIC ANTIGEN-RELATED CELL ADHESION MOLECULE 18"/>
    <property type="match status" value="1"/>
</dbReference>
<accession>A0A6B0RV72</accession>
<dbReference type="InterPro" id="IPR013783">
    <property type="entry name" value="Ig-like_fold"/>
</dbReference>
<evidence type="ECO:0000313" key="8">
    <source>
        <dbReference type="Proteomes" id="UP000322234"/>
    </source>
</evidence>
<evidence type="ECO:0000256" key="3">
    <source>
        <dbReference type="ARBA" id="ARBA00023180"/>
    </source>
</evidence>
<dbReference type="PROSITE" id="PS50835">
    <property type="entry name" value="IG_LIKE"/>
    <property type="match status" value="2"/>
</dbReference>
<keyword evidence="1" id="KW-0732">Signal</keyword>
<evidence type="ECO:0000313" key="7">
    <source>
        <dbReference type="EMBL" id="MXQ93061.1"/>
    </source>
</evidence>
<keyword evidence="2" id="KW-1015">Disulfide bond</keyword>
<dbReference type="InterPro" id="IPR013106">
    <property type="entry name" value="Ig_V-set"/>
</dbReference>
<organism evidence="7 8">
    <name type="scientific">Bos mutus</name>
    <name type="common">wild yak</name>
    <dbReference type="NCBI Taxonomy" id="72004"/>
    <lineage>
        <taxon>Eukaryota</taxon>
        <taxon>Metazoa</taxon>
        <taxon>Chordata</taxon>
        <taxon>Craniata</taxon>
        <taxon>Vertebrata</taxon>
        <taxon>Euteleostomi</taxon>
        <taxon>Mammalia</taxon>
        <taxon>Eutheria</taxon>
        <taxon>Laurasiatheria</taxon>
        <taxon>Artiodactyla</taxon>
        <taxon>Ruminantia</taxon>
        <taxon>Pecora</taxon>
        <taxon>Bovidae</taxon>
        <taxon>Bovinae</taxon>
        <taxon>Bos</taxon>
    </lineage>
</organism>
<keyword evidence="5" id="KW-1133">Transmembrane helix</keyword>
<feature type="transmembrane region" description="Helical" evidence="5">
    <location>
        <begin position="649"/>
        <end position="669"/>
    </location>
</feature>
<name>A0A6B0RV72_9CETA</name>
<evidence type="ECO:0000256" key="1">
    <source>
        <dbReference type="ARBA" id="ARBA00022729"/>
    </source>
</evidence>
<dbReference type="SMART" id="SM00408">
    <property type="entry name" value="IGc2"/>
    <property type="match status" value="2"/>
</dbReference>
<dbReference type="EMBL" id="VBQZ03000089">
    <property type="protein sequence ID" value="MXQ93061.1"/>
    <property type="molecule type" value="Genomic_DNA"/>
</dbReference>
<dbReference type="InterPro" id="IPR007110">
    <property type="entry name" value="Ig-like_dom"/>
</dbReference>
<dbReference type="InterPro" id="IPR052598">
    <property type="entry name" value="IgSF_CEA-related"/>
</dbReference>
<keyword evidence="5" id="KW-0472">Membrane</keyword>
<gene>
    <name evidence="7" type="ORF">E5288_WYG017550</name>
</gene>
<evidence type="ECO:0000256" key="2">
    <source>
        <dbReference type="ARBA" id="ARBA00023157"/>
    </source>
</evidence>
<evidence type="ECO:0000259" key="6">
    <source>
        <dbReference type="PROSITE" id="PS50835"/>
    </source>
</evidence>
<evidence type="ECO:0000256" key="4">
    <source>
        <dbReference type="ARBA" id="ARBA00023319"/>
    </source>
</evidence>
<reference evidence="7" key="1">
    <citation type="submission" date="2019-10" db="EMBL/GenBank/DDBJ databases">
        <title>The sequence and de novo assembly of the wild yak genome.</title>
        <authorList>
            <person name="Liu Y."/>
        </authorList>
    </citation>
    <scope>NUCLEOTIDE SEQUENCE [LARGE SCALE GENOMIC DNA]</scope>
    <source>
        <strain evidence="7">WY2019</strain>
    </source>
</reference>
<keyword evidence="3" id="KW-0325">Glycoprotein</keyword>
<evidence type="ECO:0000256" key="5">
    <source>
        <dbReference type="SAM" id="Phobius"/>
    </source>
</evidence>
<keyword evidence="5" id="KW-0812">Transmembrane</keyword>
<feature type="domain" description="Ig-like" evidence="6">
    <location>
        <begin position="220"/>
        <end position="307"/>
    </location>
</feature>
<dbReference type="Pfam" id="PF13895">
    <property type="entry name" value="Ig_2"/>
    <property type="match status" value="2"/>
</dbReference>
<dbReference type="SMART" id="SM00409">
    <property type="entry name" value="IG"/>
    <property type="match status" value="3"/>
</dbReference>
<proteinExistence type="predicted"/>
<dbReference type="InterPro" id="IPR036179">
    <property type="entry name" value="Ig-like_dom_sf"/>
</dbReference>
<comment type="caution">
    <text evidence="7">The sequence shown here is derived from an EMBL/GenBank/DDBJ whole genome shotgun (WGS) entry which is preliminary data.</text>
</comment>
<keyword evidence="8" id="KW-1185">Reference proteome</keyword>